<feature type="domain" description="Glycosyltransferase 2-like" evidence="13">
    <location>
        <begin position="197"/>
        <end position="392"/>
    </location>
</feature>
<evidence type="ECO:0000256" key="4">
    <source>
        <dbReference type="ARBA" id="ARBA00020585"/>
    </source>
</evidence>
<organism evidence="14 15">
    <name type="scientific">Thermithiobacillus plumbiphilus</name>
    <dbReference type="NCBI Taxonomy" id="1729899"/>
    <lineage>
        <taxon>Bacteria</taxon>
        <taxon>Pseudomonadati</taxon>
        <taxon>Pseudomonadota</taxon>
        <taxon>Acidithiobacillia</taxon>
        <taxon>Acidithiobacillales</taxon>
        <taxon>Thermithiobacillaceae</taxon>
        <taxon>Thermithiobacillus</taxon>
    </lineage>
</organism>
<feature type="transmembrane region" description="Helical" evidence="12">
    <location>
        <begin position="50"/>
        <end position="76"/>
    </location>
</feature>
<dbReference type="PANTHER" id="PTHR43867:SF5">
    <property type="entry name" value="GLUCANS BIOSYNTHESIS GLUCOSYLTRANSFERASE H"/>
    <property type="match status" value="1"/>
</dbReference>
<dbReference type="Pfam" id="PF13632">
    <property type="entry name" value="Glyco_trans_2_3"/>
    <property type="match status" value="1"/>
</dbReference>
<dbReference type="InterPro" id="IPR029044">
    <property type="entry name" value="Nucleotide-diphossugar_trans"/>
</dbReference>
<feature type="transmembrane region" description="Helical" evidence="12">
    <location>
        <begin position="522"/>
        <end position="541"/>
    </location>
</feature>
<feature type="transmembrane region" description="Helical" evidence="12">
    <location>
        <begin position="373"/>
        <end position="395"/>
    </location>
</feature>
<evidence type="ECO:0000259" key="13">
    <source>
        <dbReference type="Pfam" id="PF13632"/>
    </source>
</evidence>
<dbReference type="RefSeq" id="WP_341370411.1">
    <property type="nucleotide sequence ID" value="NZ_JBBPCO010000005.1"/>
</dbReference>
<dbReference type="NCBIfam" id="NF003962">
    <property type="entry name" value="PRK05454.2-5"/>
    <property type="match status" value="1"/>
</dbReference>
<feature type="transmembrane region" description="Helical" evidence="12">
    <location>
        <begin position="410"/>
        <end position="430"/>
    </location>
</feature>
<keyword evidence="7 14" id="KW-0328">Glycosyltransferase</keyword>
<dbReference type="Proteomes" id="UP001446205">
    <property type="component" value="Unassembled WGS sequence"/>
</dbReference>
<evidence type="ECO:0000256" key="3">
    <source>
        <dbReference type="ARBA" id="ARBA00009337"/>
    </source>
</evidence>
<protein>
    <recommendedName>
        <fullName evidence="4">Glucans biosynthesis glucosyltransferase H</fullName>
    </recommendedName>
</protein>
<evidence type="ECO:0000256" key="10">
    <source>
        <dbReference type="ARBA" id="ARBA00022989"/>
    </source>
</evidence>
<evidence type="ECO:0000256" key="7">
    <source>
        <dbReference type="ARBA" id="ARBA00022676"/>
    </source>
</evidence>
<sequence>MSTSPADWRTVAGHRRLMLAGLILAPTWLSTMLVAEYLPDTLPGMLRLGYLVLFGVLLAWISAGFWVAASGFVSLLRRGDRYTLLAGDAGHTVSNPGRTAILMPVYHEDPSQVFASIRAMYLMLSATGRLDDFDFHVLSDSRKPESAVAEEMVWAETCRELNAFGRIFYRRRTINHEGKAGNVAEFCRRWGKRYPFLLVLDADSLMSGETIVQLVQLMARNPKVGLIQTIPMAVNRQTFFARAQQFTQRLHGPVFAAGLHFWQLGDSNYWGHNAIIRTAAFMAHCGLPQLPGRVPLGGPILSHDFVEAALLRRAGWQVWLAPEIRGSYEETPPTLPDHLARDRRWCRGNLQHAKLLLAEGLHPMSRVHFLNGILAYLSAPLWAMLLLLGTFAAAIGDPIEESVAALPSGIFTYTLILLLLPKLFGPLLLLREPMELRRFGGTAALGLGVLIETLWGALMAPVLMVAHSRFVLATLSGKDTRWGSQRRQDRRLGWAEAFRYFRFESLLGIGWGLLAWRLDPVFFLWLSPVLLGLVLAAPLAVMGSSARLGRGLGALGIFLTPEESCPPYALKLLRTLNRQHYAGLPETASEALREVLINPSLNALHVAMLRLDSPSGLEPRQPLATLEVRVRDEGPEALSETEIMRLLRAPESLLYLHWTLWEKPATPAAENPAYLPISA</sequence>
<proteinExistence type="inferred from homology"/>
<dbReference type="NCBIfam" id="NF003958">
    <property type="entry name" value="PRK05454.2-1"/>
    <property type="match status" value="1"/>
</dbReference>
<evidence type="ECO:0000256" key="6">
    <source>
        <dbReference type="ARBA" id="ARBA00022519"/>
    </source>
</evidence>
<evidence type="ECO:0000313" key="14">
    <source>
        <dbReference type="EMBL" id="MEK8089352.1"/>
    </source>
</evidence>
<evidence type="ECO:0000256" key="12">
    <source>
        <dbReference type="SAM" id="Phobius"/>
    </source>
</evidence>
<evidence type="ECO:0000256" key="9">
    <source>
        <dbReference type="ARBA" id="ARBA00022692"/>
    </source>
</evidence>
<dbReference type="InterPro" id="IPR050321">
    <property type="entry name" value="Glycosyltr_2/OpgH_subfam"/>
</dbReference>
<evidence type="ECO:0000256" key="1">
    <source>
        <dbReference type="ARBA" id="ARBA00004429"/>
    </source>
</evidence>
<evidence type="ECO:0000256" key="8">
    <source>
        <dbReference type="ARBA" id="ARBA00022679"/>
    </source>
</evidence>
<keyword evidence="15" id="KW-1185">Reference proteome</keyword>
<reference evidence="14 15" key="1">
    <citation type="submission" date="2024-04" db="EMBL/GenBank/DDBJ databases">
        <authorList>
            <person name="Abashina T."/>
            <person name="Shaikin A."/>
        </authorList>
    </citation>
    <scope>NUCLEOTIDE SEQUENCE [LARGE SCALE GENOMIC DNA]</scope>
    <source>
        <strain evidence="14 15">AAFK</strain>
    </source>
</reference>
<keyword evidence="10 12" id="KW-1133">Transmembrane helix</keyword>
<keyword evidence="6" id="KW-0997">Cell inner membrane</keyword>
<dbReference type="SUPFAM" id="SSF53448">
    <property type="entry name" value="Nucleotide-diphospho-sugar transferases"/>
    <property type="match status" value="1"/>
</dbReference>
<evidence type="ECO:0000313" key="15">
    <source>
        <dbReference type="Proteomes" id="UP001446205"/>
    </source>
</evidence>
<dbReference type="Gene3D" id="3.90.550.10">
    <property type="entry name" value="Spore Coat Polysaccharide Biosynthesis Protein SpsA, Chain A"/>
    <property type="match status" value="1"/>
</dbReference>
<dbReference type="InterPro" id="IPR001173">
    <property type="entry name" value="Glyco_trans_2-like"/>
</dbReference>
<evidence type="ECO:0000256" key="2">
    <source>
        <dbReference type="ARBA" id="ARBA00005001"/>
    </source>
</evidence>
<evidence type="ECO:0000256" key="5">
    <source>
        <dbReference type="ARBA" id="ARBA00022475"/>
    </source>
</evidence>
<keyword evidence="11 12" id="KW-0472">Membrane</keyword>
<dbReference type="CDD" id="cd04191">
    <property type="entry name" value="Glucan_BSP_MdoH"/>
    <property type="match status" value="1"/>
</dbReference>
<dbReference type="GO" id="GO:0016757">
    <property type="term" value="F:glycosyltransferase activity"/>
    <property type="evidence" value="ECO:0007669"/>
    <property type="project" value="UniProtKB-KW"/>
</dbReference>
<keyword evidence="9 12" id="KW-0812">Transmembrane</keyword>
<comment type="caution">
    <text evidence="14">The sequence shown here is derived from an EMBL/GenBank/DDBJ whole genome shotgun (WGS) entry which is preliminary data.</text>
</comment>
<comment type="pathway">
    <text evidence="2">Glycan metabolism; osmoregulated periplasmic glucan (OPG) biosynthesis.</text>
</comment>
<keyword evidence="5" id="KW-1003">Cell membrane</keyword>
<comment type="similarity">
    <text evidence="3">Belongs to the glycosyltransferase 2 family. OpgH subfamily.</text>
</comment>
<dbReference type="PANTHER" id="PTHR43867">
    <property type="entry name" value="CELLULOSE SYNTHASE CATALYTIC SUBUNIT A [UDP-FORMING]"/>
    <property type="match status" value="1"/>
</dbReference>
<accession>A0ABU9D921</accession>
<keyword evidence="8 14" id="KW-0808">Transferase</keyword>
<dbReference type="EMBL" id="JBBPCO010000005">
    <property type="protein sequence ID" value="MEK8089352.1"/>
    <property type="molecule type" value="Genomic_DNA"/>
</dbReference>
<evidence type="ECO:0000256" key="11">
    <source>
        <dbReference type="ARBA" id="ARBA00023136"/>
    </source>
</evidence>
<feature type="transmembrane region" description="Helical" evidence="12">
    <location>
        <begin position="442"/>
        <end position="466"/>
    </location>
</feature>
<comment type="subcellular location">
    <subcellularLocation>
        <location evidence="1">Cell inner membrane</location>
        <topology evidence="1">Multi-pass membrane protein</topology>
    </subcellularLocation>
</comment>
<name>A0ABU9D921_9PROT</name>
<feature type="transmembrane region" description="Helical" evidence="12">
    <location>
        <begin position="17"/>
        <end position="38"/>
    </location>
</feature>
<gene>
    <name evidence="14" type="primary">mdoH</name>
    <name evidence="14" type="ORF">WOB96_06185</name>
</gene>